<keyword evidence="2" id="KW-1185">Reference proteome</keyword>
<reference evidence="1 2" key="1">
    <citation type="journal article" date="2020" name="Genome Biol. Evol.">
        <title>Rhizobium dioscoreae sp. nov., a plant growth-promoting bacterium isolated from yam (Dioscorea species).</title>
        <authorList>
            <person name="Ouyabe M."/>
            <person name="Tanaka N."/>
            <person name="Shiwa Y."/>
            <person name="Fujita N."/>
            <person name="Kikuno H."/>
            <person name="Babil P."/>
            <person name="Shiwachi H."/>
        </authorList>
    </citation>
    <scope>NUCLEOTIDE SEQUENCE [LARGE SCALE GENOMIC DNA]</scope>
    <source>
        <strain evidence="1 2">S-93</strain>
    </source>
</reference>
<accession>A0ABQ0ZA95</accession>
<dbReference type="Proteomes" id="UP000390335">
    <property type="component" value="Unassembled WGS sequence"/>
</dbReference>
<name>A0ABQ0ZA95_9HYPH</name>
<protein>
    <submittedName>
        <fullName evidence="1">Uncharacterized protein</fullName>
    </submittedName>
</protein>
<evidence type="ECO:0000313" key="2">
    <source>
        <dbReference type="Proteomes" id="UP000390335"/>
    </source>
</evidence>
<dbReference type="EMBL" id="BLAJ01000007">
    <property type="protein sequence ID" value="GES52420.1"/>
    <property type="molecule type" value="Genomic_DNA"/>
</dbReference>
<comment type="caution">
    <text evidence="1">The sequence shown here is derived from an EMBL/GenBank/DDBJ whole genome shotgun (WGS) entry which is preliminary data.</text>
</comment>
<proteinExistence type="predicted"/>
<gene>
    <name evidence="1" type="ORF">RsS93_50340</name>
</gene>
<evidence type="ECO:0000313" key="1">
    <source>
        <dbReference type="EMBL" id="GES52420.1"/>
    </source>
</evidence>
<organism evidence="1 2">
    <name type="scientific">Rhizobium dioscoreae</name>
    <dbReference type="NCBI Taxonomy" id="2653122"/>
    <lineage>
        <taxon>Bacteria</taxon>
        <taxon>Pseudomonadati</taxon>
        <taxon>Pseudomonadota</taxon>
        <taxon>Alphaproteobacteria</taxon>
        <taxon>Hyphomicrobiales</taxon>
        <taxon>Rhizobiaceae</taxon>
        <taxon>Rhizobium/Agrobacterium group</taxon>
        <taxon>Rhizobium</taxon>
    </lineage>
</organism>
<sequence length="76" mass="8412">MAGELLRQQDLISIFAAQPIPRVDQDGLKVALGGEITQPLQSDGCYVGTYPATVSEFWVDGRFKGMLPENHIFAFR</sequence>